<dbReference type="InterPro" id="IPR013762">
    <property type="entry name" value="Integrase-like_cat_sf"/>
</dbReference>
<dbReference type="GO" id="GO:0015074">
    <property type="term" value="P:DNA integration"/>
    <property type="evidence" value="ECO:0007669"/>
    <property type="project" value="UniProtKB-KW"/>
</dbReference>
<dbReference type="AlphaFoldDB" id="D7UXK7"/>
<dbReference type="InterPro" id="IPR044068">
    <property type="entry name" value="CB"/>
</dbReference>
<gene>
    <name evidence="8" type="ORF">HMPREF0556_10968</name>
</gene>
<reference evidence="8" key="1">
    <citation type="submission" date="2010-06" db="EMBL/GenBank/DDBJ databases">
        <authorList>
            <person name="Muzny D."/>
            <person name="Qin X."/>
            <person name="Buhay C."/>
            <person name="Dugan-Rocha S."/>
            <person name="Ding Y."/>
            <person name="Chen G."/>
            <person name="Hawes A."/>
            <person name="Holder M."/>
            <person name="Jhangiani S."/>
            <person name="Johnson A."/>
            <person name="Khan Z."/>
            <person name="Li Z."/>
            <person name="Liu W."/>
            <person name="Liu X."/>
            <person name="Perez L."/>
            <person name="Shen H."/>
            <person name="Wang Q."/>
            <person name="Watt J."/>
            <person name="Xi L."/>
            <person name="Xin Y."/>
            <person name="Zhou J."/>
            <person name="Deng J."/>
            <person name="Jiang H."/>
            <person name="Liu Y."/>
            <person name="Qu J."/>
            <person name="Song X.-Z."/>
            <person name="Zhang L."/>
            <person name="Villasana D."/>
            <person name="Johnson A."/>
            <person name="Liu J."/>
            <person name="Liyanage D."/>
            <person name="Lorensuhewa L."/>
            <person name="Robinson T."/>
            <person name="Song A."/>
            <person name="Song B.-B."/>
            <person name="Dinh H."/>
            <person name="Thornton R."/>
            <person name="Coyle M."/>
            <person name="Francisco L."/>
            <person name="Jackson L."/>
            <person name="Javaid M."/>
            <person name="Korchina V."/>
            <person name="Kovar C."/>
            <person name="Mata R."/>
            <person name="Mathew T."/>
            <person name="Ngo R."/>
            <person name="Nguyen L."/>
            <person name="Nguyen N."/>
            <person name="Okwuonu G."/>
            <person name="Ongeri F."/>
            <person name="Pham C."/>
            <person name="Simmons D."/>
            <person name="Wilczek-Boney K."/>
            <person name="Hale W."/>
            <person name="Jakkamsetti A."/>
            <person name="Pham P."/>
            <person name="Ruth R."/>
            <person name="San Lucas F."/>
            <person name="Warren J."/>
            <person name="Zhang J."/>
            <person name="Zhao Z."/>
            <person name="Zhou C."/>
            <person name="Zhu D."/>
            <person name="Lee S."/>
            <person name="Bess C."/>
            <person name="Blankenburg K."/>
            <person name="Forbes L."/>
            <person name="Fu Q."/>
            <person name="Gubbala S."/>
            <person name="Hirani K."/>
            <person name="Jayaseelan J.C."/>
            <person name="Lara F."/>
            <person name="Munidasa M."/>
            <person name="Palculict T."/>
            <person name="Patil S."/>
            <person name="Pu L.-L."/>
            <person name="Saada N."/>
            <person name="Tang L."/>
            <person name="Weissenberger G."/>
            <person name="Zhu Y."/>
            <person name="Hemphill L."/>
            <person name="Shang Y."/>
            <person name="Youmans B."/>
            <person name="Ayvaz T."/>
            <person name="Ross M."/>
            <person name="Santibanez J."/>
            <person name="Aqrawi P."/>
            <person name="Gross S."/>
            <person name="Joshi V."/>
            <person name="Fowler G."/>
            <person name="Nazareth L."/>
            <person name="Reid J."/>
            <person name="Worley K."/>
            <person name="Petrosino J."/>
            <person name="Highlander S."/>
            <person name="Gibbs R."/>
        </authorList>
    </citation>
    <scope>NUCLEOTIDE SEQUENCE [LARGE SCALE GENOMIC DNA]</scope>
    <source>
        <strain evidence="8">DSM 20601</strain>
    </source>
</reference>
<keyword evidence="3 5" id="KW-0238">DNA-binding</keyword>
<evidence type="ECO:0000259" key="6">
    <source>
        <dbReference type="PROSITE" id="PS51898"/>
    </source>
</evidence>
<dbReference type="InterPro" id="IPR050090">
    <property type="entry name" value="Tyrosine_recombinase_XerCD"/>
</dbReference>
<dbReference type="PROSITE" id="PS51898">
    <property type="entry name" value="TYR_RECOMBINASE"/>
    <property type="match status" value="1"/>
</dbReference>
<evidence type="ECO:0000256" key="5">
    <source>
        <dbReference type="PROSITE-ProRule" id="PRU01248"/>
    </source>
</evidence>
<dbReference type="GO" id="GO:0003677">
    <property type="term" value="F:DNA binding"/>
    <property type="evidence" value="ECO:0007669"/>
    <property type="project" value="UniProtKB-UniRule"/>
</dbReference>
<dbReference type="EMBL" id="ACCR02000003">
    <property type="protein sequence ID" value="EFI84415.1"/>
    <property type="molecule type" value="Genomic_DNA"/>
</dbReference>
<keyword evidence="2" id="KW-0229">DNA integration</keyword>
<dbReference type="STRING" id="525367.HMPREF0556_10968"/>
<evidence type="ECO:0000256" key="1">
    <source>
        <dbReference type="ARBA" id="ARBA00008857"/>
    </source>
</evidence>
<dbReference type="Pfam" id="PF14659">
    <property type="entry name" value="Phage_int_SAM_3"/>
    <property type="match status" value="1"/>
</dbReference>
<sequence>MASYRKRNGKWEYRIKYRDPATGKIKEKMKSGFSRKSDCVEAAAEMEKKIKHGHFNNDASVMFHEYALKWLKDYASNNKPSTVRPREIEYRRLAKHFGYAKINQITSIQYQDYLNSLNEKYATNTISGTHSTARMIFKRAYQDNLIDRDPTLYAKLPKKIETAQSIQDSINNRRVKIFSREEISLFLHNAKTQGLSNDFEIFSLLVNTGMRVGELCALQENALLKKENGYYIRITQTIYNPTNKMDKYQLLPPKTKGSIRDIEISYYIYELIRKQIIKQKELYIALGGAMKRFIFSKDFGYPETPKQIANRMRRILKLCDLPSYYSPHNFRHSYASILEEEGVPTLYIQKQLGHSTFETTKETYIHLTEKTQKEASEKVLNIAESLSSER</sequence>
<evidence type="ECO:0000259" key="7">
    <source>
        <dbReference type="PROSITE" id="PS51900"/>
    </source>
</evidence>
<dbReference type="SUPFAM" id="SSF56349">
    <property type="entry name" value="DNA breaking-rejoining enzymes"/>
    <property type="match status" value="1"/>
</dbReference>
<dbReference type="InterPro" id="IPR002104">
    <property type="entry name" value="Integrase_catalytic"/>
</dbReference>
<dbReference type="InterPro" id="IPR004107">
    <property type="entry name" value="Integrase_SAM-like_N"/>
</dbReference>
<proteinExistence type="inferred from homology"/>
<dbReference type="PROSITE" id="PS51900">
    <property type="entry name" value="CB"/>
    <property type="match status" value="1"/>
</dbReference>
<dbReference type="InterPro" id="IPR028259">
    <property type="entry name" value="AP2-like_int_N"/>
</dbReference>
<dbReference type="InterPro" id="IPR010998">
    <property type="entry name" value="Integrase_recombinase_N"/>
</dbReference>
<comment type="caution">
    <text evidence="8">The sequence shown here is derived from an EMBL/GenBank/DDBJ whole genome shotgun (WGS) entry which is preliminary data.</text>
</comment>
<dbReference type="Gene3D" id="1.10.443.10">
    <property type="entry name" value="Intergrase catalytic core"/>
    <property type="match status" value="1"/>
</dbReference>
<keyword evidence="4" id="KW-0233">DNA recombination</keyword>
<feature type="domain" description="Tyr recombinase" evidence="6">
    <location>
        <begin position="173"/>
        <end position="377"/>
    </location>
</feature>
<dbReference type="eggNOG" id="COG0582">
    <property type="taxonomic scope" value="Bacteria"/>
</dbReference>
<evidence type="ECO:0000256" key="3">
    <source>
        <dbReference type="ARBA" id="ARBA00023125"/>
    </source>
</evidence>
<dbReference type="CDD" id="cd01189">
    <property type="entry name" value="INT_ICEBs1_C_like"/>
    <property type="match status" value="1"/>
</dbReference>
<evidence type="ECO:0000313" key="9">
    <source>
        <dbReference type="Proteomes" id="UP000010119"/>
    </source>
</evidence>
<dbReference type="InterPro" id="IPR011010">
    <property type="entry name" value="DNA_brk_join_enz"/>
</dbReference>
<name>D7UXK7_LISGR</name>
<evidence type="ECO:0000256" key="2">
    <source>
        <dbReference type="ARBA" id="ARBA00022908"/>
    </source>
</evidence>
<dbReference type="GO" id="GO:0006310">
    <property type="term" value="P:DNA recombination"/>
    <property type="evidence" value="ECO:0007669"/>
    <property type="project" value="UniProtKB-KW"/>
</dbReference>
<evidence type="ECO:0000313" key="8">
    <source>
        <dbReference type="EMBL" id="EFI84415.1"/>
    </source>
</evidence>
<dbReference type="RefSeq" id="WP_003758172.1">
    <property type="nucleotide sequence ID" value="NZ_GL538353.1"/>
</dbReference>
<feature type="domain" description="Core-binding (CB)" evidence="7">
    <location>
        <begin position="61"/>
        <end position="141"/>
    </location>
</feature>
<organism evidence="8 9">
    <name type="scientific">Listeria grayi DSM 20601</name>
    <dbReference type="NCBI Taxonomy" id="525367"/>
    <lineage>
        <taxon>Bacteria</taxon>
        <taxon>Bacillati</taxon>
        <taxon>Bacillota</taxon>
        <taxon>Bacilli</taxon>
        <taxon>Bacillales</taxon>
        <taxon>Listeriaceae</taxon>
        <taxon>Listeria</taxon>
    </lineage>
</organism>
<accession>D7UXK7</accession>
<protein>
    <submittedName>
        <fullName evidence="8">Site-specific recombinase, phage integrase family</fullName>
    </submittedName>
</protein>
<dbReference type="Proteomes" id="UP000010119">
    <property type="component" value="Unassembled WGS sequence"/>
</dbReference>
<keyword evidence="9" id="KW-1185">Reference proteome</keyword>
<dbReference type="PANTHER" id="PTHR30349">
    <property type="entry name" value="PHAGE INTEGRASE-RELATED"/>
    <property type="match status" value="1"/>
</dbReference>
<comment type="similarity">
    <text evidence="1">Belongs to the 'phage' integrase family.</text>
</comment>
<dbReference type="Gene3D" id="1.10.150.130">
    <property type="match status" value="1"/>
</dbReference>
<dbReference type="HOGENOM" id="CLU_027562_17_6_9"/>
<dbReference type="Pfam" id="PF00589">
    <property type="entry name" value="Phage_integrase"/>
    <property type="match status" value="1"/>
</dbReference>
<dbReference type="Pfam" id="PF14657">
    <property type="entry name" value="Arm-DNA-bind_4"/>
    <property type="match status" value="1"/>
</dbReference>
<dbReference type="PANTHER" id="PTHR30349:SF64">
    <property type="entry name" value="PROPHAGE INTEGRASE INTD-RELATED"/>
    <property type="match status" value="1"/>
</dbReference>
<evidence type="ECO:0000256" key="4">
    <source>
        <dbReference type="ARBA" id="ARBA00023172"/>
    </source>
</evidence>